<name>A0A126UVT7_9RHOB</name>
<dbReference type="RefSeq" id="WP_039004462.1">
    <property type="nucleotide sequence ID" value="NZ_CP014327.1"/>
</dbReference>
<dbReference type="AlphaFoldDB" id="A0A126UVT7"/>
<evidence type="ECO:0000313" key="3">
    <source>
        <dbReference type="Proteomes" id="UP000070371"/>
    </source>
</evidence>
<feature type="domain" description="YdhG-like" evidence="1">
    <location>
        <begin position="24"/>
        <end position="126"/>
    </location>
</feature>
<accession>A0A126UVT7</accession>
<evidence type="ECO:0000313" key="2">
    <source>
        <dbReference type="EMBL" id="AML50134.1"/>
    </source>
</evidence>
<dbReference type="InterPro" id="IPR014922">
    <property type="entry name" value="YdhG-like"/>
</dbReference>
<dbReference type="Pfam" id="PF08818">
    <property type="entry name" value="DUF1801"/>
    <property type="match status" value="1"/>
</dbReference>
<dbReference type="Proteomes" id="UP000070371">
    <property type="component" value="Chromosome"/>
</dbReference>
<reference evidence="2 3" key="1">
    <citation type="submission" date="2016-02" db="EMBL/GenBank/DDBJ databases">
        <title>Complete genome sequence of Halocynthiibacter arcticus PAMC 20958t from arctic marine sediment.</title>
        <authorList>
            <person name="Lee Y.M."/>
            <person name="Baek K."/>
            <person name="Lee H.K."/>
            <person name="Shin S.C."/>
        </authorList>
    </citation>
    <scope>NUCLEOTIDE SEQUENCE [LARGE SCALE GENOMIC DNA]</scope>
    <source>
        <strain evidence="2">PAMC 20958</strain>
    </source>
</reference>
<proteinExistence type="predicted"/>
<dbReference type="EMBL" id="CP014327">
    <property type="protein sequence ID" value="AML50134.1"/>
    <property type="molecule type" value="Genomic_DNA"/>
</dbReference>
<evidence type="ECO:0000259" key="1">
    <source>
        <dbReference type="Pfam" id="PF08818"/>
    </source>
</evidence>
<gene>
    <name evidence="2" type="ORF">RC74_01560</name>
</gene>
<protein>
    <recommendedName>
        <fullName evidence="1">YdhG-like domain-containing protein</fullName>
    </recommendedName>
</protein>
<organism evidence="2 3">
    <name type="scientific">Falsihalocynthiibacter arcticus</name>
    <dbReference type="NCBI Taxonomy" id="1579316"/>
    <lineage>
        <taxon>Bacteria</taxon>
        <taxon>Pseudomonadati</taxon>
        <taxon>Pseudomonadota</taxon>
        <taxon>Alphaproteobacteria</taxon>
        <taxon>Rhodobacterales</taxon>
        <taxon>Roseobacteraceae</taxon>
        <taxon>Falsihalocynthiibacter</taxon>
    </lineage>
</organism>
<sequence length="141" mass="15640">MTNKTLPTDASVADFLAAVPSPQKRADAVELDALFRRVTRFDPVMWGPSIVGYGQYHYQYESGREGDFLATGFSPRKANFSIYILPGYADFSDILASLGKFKIGKSCLYFNKLADIDVAILEHLISAGLKDLNTRWPVNPS</sequence>
<dbReference type="OrthoDB" id="5951444at2"/>
<dbReference type="SUPFAM" id="SSF159888">
    <property type="entry name" value="YdhG-like"/>
    <property type="match status" value="1"/>
</dbReference>
<keyword evidence="3" id="KW-1185">Reference proteome</keyword>
<dbReference type="KEGG" id="hat:RC74_01560"/>
<dbReference type="STRING" id="1579316.RC74_01560"/>